<evidence type="ECO:0000313" key="2">
    <source>
        <dbReference type="EMBL" id="AZA16442.1"/>
    </source>
</evidence>
<dbReference type="InterPro" id="IPR011010">
    <property type="entry name" value="DNA_brk_join_enz"/>
</dbReference>
<sequence length="139" mass="16087">MVTQDQISYDFYQHVKENAAKRKHKADYFKPFWETKKGHWKLIYPDIDDIEGANCMLTVQCLDCGEILMRDARRWLVDGNRFGCSNCFAHRGVASIQFVSERLGHANTTTTERVYIHLLDDKRKEDEKNAVAIMMGLGA</sequence>
<keyword evidence="1" id="KW-0233">DNA recombination</keyword>
<dbReference type="GO" id="GO:0003677">
    <property type="term" value="F:DNA binding"/>
    <property type="evidence" value="ECO:0007669"/>
    <property type="project" value="InterPro"/>
</dbReference>
<dbReference type="GO" id="GO:0006310">
    <property type="term" value="P:DNA recombination"/>
    <property type="evidence" value="ECO:0007669"/>
    <property type="project" value="UniProtKB-KW"/>
</dbReference>
<organism evidence="2">
    <name type="scientific">Lactobacillus delbrueckii subsp. lactis</name>
    <dbReference type="NCBI Taxonomy" id="29397"/>
    <lineage>
        <taxon>Bacteria</taxon>
        <taxon>Bacillati</taxon>
        <taxon>Bacillota</taxon>
        <taxon>Bacilli</taxon>
        <taxon>Lactobacillales</taxon>
        <taxon>Lactobacillaceae</taxon>
        <taxon>Lactobacillus</taxon>
    </lineage>
</organism>
<name>A0A3G6K445_LACDL</name>
<dbReference type="SUPFAM" id="SSF56349">
    <property type="entry name" value="DNA breaking-rejoining enzymes"/>
    <property type="match status" value="1"/>
</dbReference>
<gene>
    <name evidence="2" type="ORF">DQL93_08060</name>
</gene>
<evidence type="ECO:0000256" key="1">
    <source>
        <dbReference type="ARBA" id="ARBA00023172"/>
    </source>
</evidence>
<proteinExistence type="predicted"/>
<dbReference type="Gene3D" id="1.10.443.10">
    <property type="entry name" value="Intergrase catalytic core"/>
    <property type="match status" value="1"/>
</dbReference>
<dbReference type="InterPro" id="IPR013762">
    <property type="entry name" value="Integrase-like_cat_sf"/>
</dbReference>
<reference evidence="2" key="1">
    <citation type="submission" date="2018-07" db="EMBL/GenBank/DDBJ databases">
        <authorList>
            <person name="Somerville V."/>
        </authorList>
    </citation>
    <scope>NUCLEOTIDE SEQUENCE</scope>
    <source>
        <strain evidence="2">NWC_2_2</strain>
    </source>
</reference>
<dbReference type="GO" id="GO:0015074">
    <property type="term" value="P:DNA integration"/>
    <property type="evidence" value="ECO:0007669"/>
    <property type="project" value="InterPro"/>
</dbReference>
<protein>
    <submittedName>
        <fullName evidence="2">Uncharacterized protein</fullName>
    </submittedName>
</protein>
<accession>A0A3G6K445</accession>
<dbReference type="AlphaFoldDB" id="A0A3G6K445"/>
<dbReference type="EMBL" id="CP031023">
    <property type="protein sequence ID" value="AZA16442.1"/>
    <property type="molecule type" value="Genomic_DNA"/>
</dbReference>